<dbReference type="AlphaFoldDB" id="A0A843TGB3"/>
<dbReference type="Proteomes" id="UP000652761">
    <property type="component" value="Unassembled WGS sequence"/>
</dbReference>
<sequence length="95" mass="10079">MTSTAAITSSFSSSPSSSSLGGAALLLWMQMPFSRSSSRKILALPECVDTTRECVDTLSHLRKKILWELSLVSTLPLAVSTQCPSLATGSSGDWV</sequence>
<organism evidence="1 2">
    <name type="scientific">Colocasia esculenta</name>
    <name type="common">Wild taro</name>
    <name type="synonym">Arum esculentum</name>
    <dbReference type="NCBI Taxonomy" id="4460"/>
    <lineage>
        <taxon>Eukaryota</taxon>
        <taxon>Viridiplantae</taxon>
        <taxon>Streptophyta</taxon>
        <taxon>Embryophyta</taxon>
        <taxon>Tracheophyta</taxon>
        <taxon>Spermatophyta</taxon>
        <taxon>Magnoliopsida</taxon>
        <taxon>Liliopsida</taxon>
        <taxon>Araceae</taxon>
        <taxon>Aroideae</taxon>
        <taxon>Colocasieae</taxon>
        <taxon>Colocasia</taxon>
    </lineage>
</organism>
<proteinExistence type="predicted"/>
<reference evidence="1" key="1">
    <citation type="submission" date="2017-07" db="EMBL/GenBank/DDBJ databases">
        <title>Taro Niue Genome Assembly and Annotation.</title>
        <authorList>
            <person name="Atibalentja N."/>
            <person name="Keating K."/>
            <person name="Fields C.J."/>
        </authorList>
    </citation>
    <scope>NUCLEOTIDE SEQUENCE</scope>
    <source>
        <strain evidence="1">Niue_2</strain>
        <tissue evidence="1">Leaf</tissue>
    </source>
</reference>
<protein>
    <submittedName>
        <fullName evidence="1">Uncharacterized protein</fullName>
    </submittedName>
</protein>
<dbReference type="EMBL" id="NMUH01000033">
    <property type="protein sequence ID" value="MQL69286.1"/>
    <property type="molecule type" value="Genomic_DNA"/>
</dbReference>
<name>A0A843TGB3_COLES</name>
<accession>A0A843TGB3</accession>
<keyword evidence="2" id="KW-1185">Reference proteome</keyword>
<evidence type="ECO:0000313" key="2">
    <source>
        <dbReference type="Proteomes" id="UP000652761"/>
    </source>
</evidence>
<evidence type="ECO:0000313" key="1">
    <source>
        <dbReference type="EMBL" id="MQL69286.1"/>
    </source>
</evidence>
<comment type="caution">
    <text evidence="1">The sequence shown here is derived from an EMBL/GenBank/DDBJ whole genome shotgun (WGS) entry which is preliminary data.</text>
</comment>
<gene>
    <name evidence="1" type="ORF">Taro_001571</name>
</gene>